<comment type="subcellular location">
    <subcellularLocation>
        <location evidence="1">Cell membrane</location>
        <topology evidence="1">Multi-pass membrane protein</topology>
    </subcellularLocation>
</comment>
<organism evidence="7 8">
    <name type="scientific">Lactococcus fujiensis JCM 16395</name>
    <dbReference type="NCBI Taxonomy" id="1291764"/>
    <lineage>
        <taxon>Bacteria</taxon>
        <taxon>Bacillati</taxon>
        <taxon>Bacillota</taxon>
        <taxon>Bacilli</taxon>
        <taxon>Lactobacillales</taxon>
        <taxon>Streptococcaceae</taxon>
        <taxon>Lactococcus</taxon>
    </lineage>
</organism>
<keyword evidence="3 6" id="KW-0812">Transmembrane</keyword>
<keyword evidence="4 6" id="KW-1133">Transmembrane helix</keyword>
<dbReference type="AlphaFoldDB" id="A0A2A5RPI4"/>
<dbReference type="PANTHER" id="PTHR33545:SF10">
    <property type="entry name" value="UPF0750 MEMBRANE PROTEIN YPJC"/>
    <property type="match status" value="1"/>
</dbReference>
<keyword evidence="8" id="KW-1185">Reference proteome</keyword>
<reference evidence="7 8" key="1">
    <citation type="submission" date="2014-12" db="EMBL/GenBank/DDBJ databases">
        <title>Draft genome sequences of 10 type strains of Lactococcus.</title>
        <authorList>
            <person name="Sun Z."/>
            <person name="Zhong Z."/>
            <person name="Liu W."/>
            <person name="Zhang W."/>
            <person name="Zhang H."/>
        </authorList>
    </citation>
    <scope>NUCLEOTIDE SEQUENCE [LARGE SCALE GENOMIC DNA]</scope>
    <source>
        <strain evidence="7 8">JCM 16395</strain>
    </source>
</reference>
<keyword evidence="5 6" id="KW-0472">Membrane</keyword>
<evidence type="ECO:0000313" key="8">
    <source>
        <dbReference type="Proteomes" id="UP000218181"/>
    </source>
</evidence>
<comment type="caution">
    <text evidence="7">The sequence shown here is derived from an EMBL/GenBank/DDBJ whole genome shotgun (WGS) entry which is preliminary data.</text>
</comment>
<feature type="transmembrane region" description="Helical" evidence="6">
    <location>
        <begin position="98"/>
        <end position="118"/>
    </location>
</feature>
<dbReference type="GO" id="GO:0005886">
    <property type="term" value="C:plasma membrane"/>
    <property type="evidence" value="ECO:0007669"/>
    <property type="project" value="UniProtKB-SubCell"/>
</dbReference>
<dbReference type="InterPro" id="IPR003740">
    <property type="entry name" value="YitT"/>
</dbReference>
<evidence type="ECO:0000256" key="2">
    <source>
        <dbReference type="ARBA" id="ARBA00022475"/>
    </source>
</evidence>
<evidence type="ECO:0000256" key="4">
    <source>
        <dbReference type="ARBA" id="ARBA00022989"/>
    </source>
</evidence>
<evidence type="ECO:0000256" key="1">
    <source>
        <dbReference type="ARBA" id="ARBA00004651"/>
    </source>
</evidence>
<proteinExistence type="predicted"/>
<accession>A0A2A5RPI4</accession>
<feature type="transmembrane region" description="Helical" evidence="6">
    <location>
        <begin position="62"/>
        <end position="86"/>
    </location>
</feature>
<feature type="transmembrane region" description="Helical" evidence="6">
    <location>
        <begin position="138"/>
        <end position="159"/>
    </location>
</feature>
<dbReference type="PANTHER" id="PTHR33545">
    <property type="entry name" value="UPF0750 MEMBRANE PROTEIN YITT-RELATED"/>
    <property type="match status" value="1"/>
</dbReference>
<evidence type="ECO:0000256" key="5">
    <source>
        <dbReference type="ARBA" id="ARBA00023136"/>
    </source>
</evidence>
<sequence length="231" mass="25534">MKKLKKYYSMNSKKGLSLFNVRLDRRFFIDLIILLVGVGLYALSVKLFVIPNELASNGIAGLSVFMNFVFGISPFLTVLLVNIPLFIFGGKFLDKRELLLSLVGASAMTLWLMVFEAVNIPGIQYSNLILAGISDGLLSGLGVGLAILSRGTIGGSLMFSRIMESHTKMEIDKALFIIDVVVMILSLVTFLALPNFAVTLLSCFIFSKVTRLVGRKEYRAEVKEKLAFFKS</sequence>
<name>A0A2A5RPI4_9LACT</name>
<feature type="transmembrane region" description="Helical" evidence="6">
    <location>
        <begin position="171"/>
        <end position="190"/>
    </location>
</feature>
<feature type="transmembrane region" description="Helical" evidence="6">
    <location>
        <begin position="27"/>
        <end position="50"/>
    </location>
</feature>
<dbReference type="Proteomes" id="UP000218181">
    <property type="component" value="Unassembled WGS sequence"/>
</dbReference>
<dbReference type="Pfam" id="PF02588">
    <property type="entry name" value="YitT_membrane"/>
    <property type="match status" value="1"/>
</dbReference>
<evidence type="ECO:0000256" key="6">
    <source>
        <dbReference type="SAM" id="Phobius"/>
    </source>
</evidence>
<evidence type="ECO:0000313" key="7">
    <source>
        <dbReference type="EMBL" id="PCS01338.1"/>
    </source>
</evidence>
<dbReference type="EMBL" id="JXJU01000001">
    <property type="protein sequence ID" value="PCS01338.1"/>
    <property type="molecule type" value="Genomic_DNA"/>
</dbReference>
<dbReference type="InterPro" id="IPR051461">
    <property type="entry name" value="UPF0750_membrane"/>
</dbReference>
<protein>
    <submittedName>
        <fullName evidence="7">Transporter</fullName>
    </submittedName>
</protein>
<gene>
    <name evidence="7" type="ORF">RT41_GL000102</name>
</gene>
<evidence type="ECO:0000256" key="3">
    <source>
        <dbReference type="ARBA" id="ARBA00022692"/>
    </source>
</evidence>
<dbReference type="STRING" id="1291764.GCA_001311235_00468"/>
<keyword evidence="2" id="KW-1003">Cell membrane</keyword>